<sequence length="369" mass="42734">MACVSSASFSLSINGNIHCFLKDDLFIFARGDVESARVIINFLDEFKKTSRLGKLPMKYLGVPFIYSRLLNMDCKILVEKAKNQIEVWKNKYLSFAGRLQLCKYVISSMHVCWASVPIIPKVIIHDIQQLICGFLWCNGEYKCGKAKVAWDVICLPKYEGGLDITRGDFHLRNNVADLVLNRAWSWPQSWLHKAPDLGLLMVPYLDESRPDLRNSLKNQDRMRQWDVGIDTDLNLLCCTLCDAQPDSHTHLFFECAFSSQVWYYARDLAGMDLVPPVMHDILLYLQPMANKRTAKSVFGRLILAATACHIWLERNNRVFKKVRRSPKEIRDIIIVTVHLKHLTFRFKNTAMVRLLLSRWKMPKSFRLYG</sequence>
<proteinExistence type="predicted"/>
<feature type="domain" description="Reverse transcriptase zinc-binding" evidence="1">
    <location>
        <begin position="213"/>
        <end position="262"/>
    </location>
</feature>
<dbReference type="EMBL" id="BKCJ010540666">
    <property type="protein sequence ID" value="GFB04720.1"/>
    <property type="molecule type" value="Genomic_DNA"/>
</dbReference>
<organism evidence="2">
    <name type="scientific">Tanacetum cinerariifolium</name>
    <name type="common">Dalmatian daisy</name>
    <name type="synonym">Chrysanthemum cinerariifolium</name>
    <dbReference type="NCBI Taxonomy" id="118510"/>
    <lineage>
        <taxon>Eukaryota</taxon>
        <taxon>Viridiplantae</taxon>
        <taxon>Streptophyta</taxon>
        <taxon>Embryophyta</taxon>
        <taxon>Tracheophyta</taxon>
        <taxon>Spermatophyta</taxon>
        <taxon>Magnoliopsida</taxon>
        <taxon>eudicotyledons</taxon>
        <taxon>Gunneridae</taxon>
        <taxon>Pentapetalae</taxon>
        <taxon>asterids</taxon>
        <taxon>campanulids</taxon>
        <taxon>Asterales</taxon>
        <taxon>Asteraceae</taxon>
        <taxon>Asteroideae</taxon>
        <taxon>Anthemideae</taxon>
        <taxon>Anthemidinae</taxon>
        <taxon>Tanacetum</taxon>
    </lineage>
</organism>
<dbReference type="Pfam" id="PF13966">
    <property type="entry name" value="zf-RVT"/>
    <property type="match status" value="1"/>
</dbReference>
<reference evidence="2" key="1">
    <citation type="journal article" date="2019" name="Sci. Rep.">
        <title>Draft genome of Tanacetum cinerariifolium, the natural source of mosquito coil.</title>
        <authorList>
            <person name="Yamashiro T."/>
            <person name="Shiraishi A."/>
            <person name="Satake H."/>
            <person name="Nakayama K."/>
        </authorList>
    </citation>
    <scope>NUCLEOTIDE SEQUENCE</scope>
</reference>
<dbReference type="PANTHER" id="PTHR33116:SF84">
    <property type="entry name" value="RNA-DIRECTED DNA POLYMERASE"/>
    <property type="match status" value="1"/>
</dbReference>
<evidence type="ECO:0000259" key="1">
    <source>
        <dbReference type="Pfam" id="PF13966"/>
    </source>
</evidence>
<dbReference type="InterPro" id="IPR026960">
    <property type="entry name" value="RVT-Znf"/>
</dbReference>
<name>A0A699KVM1_TANCI</name>
<gene>
    <name evidence="2" type="ORF">Tci_676691</name>
</gene>
<accession>A0A699KVM1</accession>
<evidence type="ECO:0000313" key="2">
    <source>
        <dbReference type="EMBL" id="GFB04720.1"/>
    </source>
</evidence>
<comment type="caution">
    <text evidence="2">The sequence shown here is derived from an EMBL/GenBank/DDBJ whole genome shotgun (WGS) entry which is preliminary data.</text>
</comment>
<protein>
    <recommendedName>
        <fullName evidence="1">Reverse transcriptase zinc-binding domain-containing protein</fullName>
    </recommendedName>
</protein>
<dbReference type="AlphaFoldDB" id="A0A699KVM1"/>
<dbReference type="PANTHER" id="PTHR33116">
    <property type="entry name" value="REVERSE TRANSCRIPTASE ZINC-BINDING DOMAIN-CONTAINING PROTEIN-RELATED-RELATED"/>
    <property type="match status" value="1"/>
</dbReference>